<feature type="coiled-coil region" evidence="1">
    <location>
        <begin position="63"/>
        <end position="90"/>
    </location>
</feature>
<name>A0AA89C6L9_PINIB</name>
<keyword evidence="4" id="KW-1185">Reference proteome</keyword>
<reference evidence="3" key="1">
    <citation type="submission" date="2019-08" db="EMBL/GenBank/DDBJ databases">
        <title>The improved chromosome-level genome for the pearl oyster Pinctada fucata martensii using PacBio sequencing and Hi-C.</title>
        <authorList>
            <person name="Zheng Z."/>
        </authorList>
    </citation>
    <scope>NUCLEOTIDE SEQUENCE</scope>
    <source>
        <strain evidence="3">ZZ-2019</strain>
        <tissue evidence="3">Adductor muscle</tissue>
    </source>
</reference>
<evidence type="ECO:0000256" key="2">
    <source>
        <dbReference type="SAM" id="MobiDB-lite"/>
    </source>
</evidence>
<accession>A0AA89C6L9</accession>
<dbReference type="Proteomes" id="UP001186944">
    <property type="component" value="Unassembled WGS sequence"/>
</dbReference>
<gene>
    <name evidence="3" type="ORF">FSP39_005015</name>
</gene>
<dbReference type="EMBL" id="VSWD01000007">
    <property type="protein sequence ID" value="KAK3096945.1"/>
    <property type="molecule type" value="Genomic_DNA"/>
</dbReference>
<evidence type="ECO:0000313" key="3">
    <source>
        <dbReference type="EMBL" id="KAK3096945.1"/>
    </source>
</evidence>
<comment type="caution">
    <text evidence="3">The sequence shown here is derived from an EMBL/GenBank/DDBJ whole genome shotgun (WGS) entry which is preliminary data.</text>
</comment>
<protein>
    <submittedName>
        <fullName evidence="3">Uncharacterized protein</fullName>
    </submittedName>
</protein>
<feature type="region of interest" description="Disordered" evidence="2">
    <location>
        <begin position="178"/>
        <end position="204"/>
    </location>
</feature>
<evidence type="ECO:0000313" key="4">
    <source>
        <dbReference type="Proteomes" id="UP001186944"/>
    </source>
</evidence>
<proteinExistence type="predicted"/>
<evidence type="ECO:0000256" key="1">
    <source>
        <dbReference type="SAM" id="Coils"/>
    </source>
</evidence>
<sequence length="204" mass="23570">MVQTKKQRTEILKKDSEIKRVNVKAETLKEKKTKFYKMYLSERQKNKQMMKRRKSDDIKVENMKAKLTSIESTEEQIKDLKSKLQDAETNEGYLQNLLDDSKPLKLYDKDSNSYTTDAVQCVMNLTNLKVPSEKVGEGIREVLILGNKTPNAVPSATTVNRITDTKLAVAHKQIDKVVGTKKEHNPLHRRDQEIRESNSDLHRN</sequence>
<organism evidence="3 4">
    <name type="scientific">Pinctada imbricata</name>
    <name type="common">Atlantic pearl-oyster</name>
    <name type="synonym">Pinctada martensii</name>
    <dbReference type="NCBI Taxonomy" id="66713"/>
    <lineage>
        <taxon>Eukaryota</taxon>
        <taxon>Metazoa</taxon>
        <taxon>Spiralia</taxon>
        <taxon>Lophotrochozoa</taxon>
        <taxon>Mollusca</taxon>
        <taxon>Bivalvia</taxon>
        <taxon>Autobranchia</taxon>
        <taxon>Pteriomorphia</taxon>
        <taxon>Pterioida</taxon>
        <taxon>Pterioidea</taxon>
        <taxon>Pteriidae</taxon>
        <taxon>Pinctada</taxon>
    </lineage>
</organism>
<keyword evidence="1" id="KW-0175">Coiled coil</keyword>
<dbReference type="AlphaFoldDB" id="A0AA89C6L9"/>